<organism evidence="1 2">
    <name type="scientific">Rhynchophorus ferrugineus</name>
    <name type="common">Red palm weevil</name>
    <name type="synonym">Curculio ferrugineus</name>
    <dbReference type="NCBI Taxonomy" id="354439"/>
    <lineage>
        <taxon>Eukaryota</taxon>
        <taxon>Metazoa</taxon>
        <taxon>Ecdysozoa</taxon>
        <taxon>Arthropoda</taxon>
        <taxon>Hexapoda</taxon>
        <taxon>Insecta</taxon>
        <taxon>Pterygota</taxon>
        <taxon>Neoptera</taxon>
        <taxon>Endopterygota</taxon>
        <taxon>Coleoptera</taxon>
        <taxon>Polyphaga</taxon>
        <taxon>Cucujiformia</taxon>
        <taxon>Curculionidae</taxon>
        <taxon>Dryophthorinae</taxon>
        <taxon>Rhynchophorus</taxon>
    </lineage>
</organism>
<sequence length="67" mass="7714">MSTEDCERSGRPKEFVTDENIKITHKMILNYGECASIRTSRNFNYDEDDVPGVVHDTITLEKVPPRN</sequence>
<dbReference type="AlphaFoldDB" id="A0A834IHN9"/>
<name>A0A834IHN9_RHYFE</name>
<protein>
    <submittedName>
        <fullName evidence="1">Uncharacterized protein</fullName>
    </submittedName>
</protein>
<keyword evidence="2" id="KW-1185">Reference proteome</keyword>
<dbReference type="EMBL" id="JAACXV010000267">
    <property type="protein sequence ID" value="KAF7280974.1"/>
    <property type="molecule type" value="Genomic_DNA"/>
</dbReference>
<proteinExistence type="predicted"/>
<evidence type="ECO:0000313" key="1">
    <source>
        <dbReference type="EMBL" id="KAF7280974.1"/>
    </source>
</evidence>
<dbReference type="OrthoDB" id="8189655at2759"/>
<evidence type="ECO:0000313" key="2">
    <source>
        <dbReference type="Proteomes" id="UP000625711"/>
    </source>
</evidence>
<reference evidence="1" key="1">
    <citation type="submission" date="2020-08" db="EMBL/GenBank/DDBJ databases">
        <title>Genome sequencing and assembly of the red palm weevil Rhynchophorus ferrugineus.</title>
        <authorList>
            <person name="Dias G.B."/>
            <person name="Bergman C.M."/>
            <person name="Manee M."/>
        </authorList>
    </citation>
    <scope>NUCLEOTIDE SEQUENCE</scope>
    <source>
        <strain evidence="1">AA-2017</strain>
        <tissue evidence="1">Whole larva</tissue>
    </source>
</reference>
<comment type="caution">
    <text evidence="1">The sequence shown here is derived from an EMBL/GenBank/DDBJ whole genome shotgun (WGS) entry which is preliminary data.</text>
</comment>
<dbReference type="Proteomes" id="UP000625711">
    <property type="component" value="Unassembled WGS sequence"/>
</dbReference>
<gene>
    <name evidence="1" type="ORF">GWI33_005307</name>
</gene>
<accession>A0A834IHN9</accession>